<keyword evidence="5" id="KW-0560">Oxidoreductase</keyword>
<keyword evidence="10" id="KW-1185">Reference proteome</keyword>
<dbReference type="OrthoDB" id="8677713at2"/>
<dbReference type="SUPFAM" id="SSF47203">
    <property type="entry name" value="Acyl-CoA dehydrogenase C-terminal domain-like"/>
    <property type="match status" value="1"/>
</dbReference>
<dbReference type="GO" id="GO:0003995">
    <property type="term" value="F:acyl-CoA dehydrogenase activity"/>
    <property type="evidence" value="ECO:0007669"/>
    <property type="project" value="TreeGrafter"/>
</dbReference>
<dbReference type="KEGG" id="mnv:MNVI_33500"/>
<dbReference type="GO" id="GO:0050660">
    <property type="term" value="F:flavin adenine dinucleotide binding"/>
    <property type="evidence" value="ECO:0007669"/>
    <property type="project" value="InterPro"/>
</dbReference>
<dbReference type="PANTHER" id="PTHR43884">
    <property type="entry name" value="ACYL-COA DEHYDROGENASE"/>
    <property type="match status" value="1"/>
</dbReference>
<name>A0A7I7PHJ9_9MYCO</name>
<evidence type="ECO:0000256" key="4">
    <source>
        <dbReference type="ARBA" id="ARBA00022827"/>
    </source>
</evidence>
<evidence type="ECO:0000256" key="2">
    <source>
        <dbReference type="ARBA" id="ARBA00009347"/>
    </source>
</evidence>
<sequence>MNSDLLYSDTEEALRDSVRQLLADRCPPEAVMRLYDPGPPDFSGVWKELAADLGVAGLLVPDELGGAGASAREAAVVLEEIGRAVASVPYLSSAVLATVALLQAGETDTLTGLATGEVTAALAVPLSTAPGDSVTGVSTGAGGLTGEVTSVAGAAEADVLVVPATGPNGLELHTVSCADAGVEVSPILALDMTRPLANVRFSGASSSLAGTGSAEAALEAALQTGAALLASEQLGVAQWCFDTTLDYIKQRKQFGRAIGSYQAIKHRMADLWLEVSSAAAAARYAADTCARSDLDAAVAAAMAQTYCSDVAVHAAEECIQLHGGIGMTWEYPAHLYLKRAKSDQLALGTGYRHRAWLAELVDLPHDDRS</sequence>
<dbReference type="EMBL" id="AP022583">
    <property type="protein sequence ID" value="BBY08032.1"/>
    <property type="molecule type" value="Genomic_DNA"/>
</dbReference>
<evidence type="ECO:0000259" key="6">
    <source>
        <dbReference type="Pfam" id="PF00441"/>
    </source>
</evidence>
<evidence type="ECO:0000313" key="11">
    <source>
        <dbReference type="Proteomes" id="UP000466894"/>
    </source>
</evidence>
<dbReference type="AlphaFoldDB" id="A0A7I7PHJ9"/>
<dbReference type="Gene3D" id="1.10.540.10">
    <property type="entry name" value="Acyl-CoA dehydrogenase/oxidase, N-terminal domain"/>
    <property type="match status" value="1"/>
</dbReference>
<dbReference type="InterPro" id="IPR046373">
    <property type="entry name" value="Acyl-CoA_Oxase/DH_mid-dom_sf"/>
</dbReference>
<dbReference type="SUPFAM" id="SSF56645">
    <property type="entry name" value="Acyl-CoA dehydrogenase NM domain-like"/>
    <property type="match status" value="1"/>
</dbReference>
<keyword evidence="3" id="KW-0285">Flavoprotein</keyword>
<evidence type="ECO:0000256" key="1">
    <source>
        <dbReference type="ARBA" id="ARBA00001974"/>
    </source>
</evidence>
<dbReference type="InterPro" id="IPR009100">
    <property type="entry name" value="AcylCoA_DH/oxidase_NM_dom_sf"/>
</dbReference>
<evidence type="ECO:0000256" key="3">
    <source>
        <dbReference type="ARBA" id="ARBA00022630"/>
    </source>
</evidence>
<dbReference type="InterPro" id="IPR037069">
    <property type="entry name" value="AcylCoA_DH/ox_N_sf"/>
</dbReference>
<dbReference type="InterPro" id="IPR036250">
    <property type="entry name" value="AcylCo_DH-like_C"/>
</dbReference>
<dbReference type="InterPro" id="IPR013786">
    <property type="entry name" value="AcylCoA_DH/ox_N"/>
</dbReference>
<evidence type="ECO:0000313" key="10">
    <source>
        <dbReference type="Proteomes" id="UP000192374"/>
    </source>
</evidence>
<dbReference type="Pfam" id="PF02771">
    <property type="entry name" value="Acyl-CoA_dh_N"/>
    <property type="match status" value="1"/>
</dbReference>
<dbReference type="PANTHER" id="PTHR43884:SF20">
    <property type="entry name" value="ACYL-COA DEHYDROGENASE FADE28"/>
    <property type="match status" value="1"/>
</dbReference>
<reference evidence="9 10" key="1">
    <citation type="submission" date="2017-02" db="EMBL/GenBank/DDBJ databases">
        <title>The new phylogeny of genus Mycobacterium.</title>
        <authorList>
            <person name="Tortoli E."/>
            <person name="Trovato A."/>
            <person name="Cirillo D.M."/>
        </authorList>
    </citation>
    <scope>NUCLEOTIDE SEQUENCE [LARGE SCALE GENOMIC DNA]</scope>
    <source>
        <strain evidence="9 10">DSM 45145</strain>
    </source>
</reference>
<gene>
    <name evidence="9" type="ORF">BST37_10810</name>
    <name evidence="8" type="ORF">MNVI_33500</name>
</gene>
<dbReference type="Proteomes" id="UP000192374">
    <property type="component" value="Unassembled WGS sequence"/>
</dbReference>
<dbReference type="RefSeq" id="WP_083087705.1">
    <property type="nucleotide sequence ID" value="NZ_AP022583.1"/>
</dbReference>
<feature type="domain" description="Acyl-CoA dehydrogenase/oxidase N-terminal" evidence="7">
    <location>
        <begin position="8"/>
        <end position="106"/>
    </location>
</feature>
<evidence type="ECO:0000259" key="7">
    <source>
        <dbReference type="Pfam" id="PF02771"/>
    </source>
</evidence>
<dbReference type="Pfam" id="PF00441">
    <property type="entry name" value="Acyl-CoA_dh_1"/>
    <property type="match status" value="1"/>
</dbReference>
<dbReference type="InterPro" id="IPR009075">
    <property type="entry name" value="AcylCo_DH/oxidase_C"/>
</dbReference>
<organism evidence="8 11">
    <name type="scientific">Mycobacterium noviomagense</name>
    <dbReference type="NCBI Taxonomy" id="459858"/>
    <lineage>
        <taxon>Bacteria</taxon>
        <taxon>Bacillati</taxon>
        <taxon>Actinomycetota</taxon>
        <taxon>Actinomycetes</taxon>
        <taxon>Mycobacteriales</taxon>
        <taxon>Mycobacteriaceae</taxon>
        <taxon>Mycobacterium</taxon>
    </lineage>
</organism>
<dbReference type="Proteomes" id="UP000466894">
    <property type="component" value="Chromosome"/>
</dbReference>
<dbReference type="Gene3D" id="1.20.140.10">
    <property type="entry name" value="Butyryl-CoA Dehydrogenase, subunit A, domain 3"/>
    <property type="match status" value="1"/>
</dbReference>
<dbReference type="Gene3D" id="2.40.110.10">
    <property type="entry name" value="Butyryl-CoA Dehydrogenase, subunit A, domain 2"/>
    <property type="match status" value="1"/>
</dbReference>
<reference evidence="8" key="3">
    <citation type="submission" date="2020-02" db="EMBL/GenBank/DDBJ databases">
        <authorList>
            <person name="Matsumoto Y."/>
            <person name="Motooka D."/>
            <person name="Nakamura S."/>
        </authorList>
    </citation>
    <scope>NUCLEOTIDE SEQUENCE</scope>
    <source>
        <strain evidence="8">JCM 16367</strain>
    </source>
</reference>
<reference evidence="8 11" key="2">
    <citation type="journal article" date="2019" name="Emerg. Microbes Infect.">
        <title>Comprehensive subspecies identification of 175 nontuberculous mycobacteria species based on 7547 genomic profiles.</title>
        <authorList>
            <person name="Matsumoto Y."/>
            <person name="Kinjo T."/>
            <person name="Motooka D."/>
            <person name="Nabeya D."/>
            <person name="Jung N."/>
            <person name="Uechi K."/>
            <person name="Horii T."/>
            <person name="Iida T."/>
            <person name="Fujita J."/>
            <person name="Nakamura S."/>
        </authorList>
    </citation>
    <scope>NUCLEOTIDE SEQUENCE [LARGE SCALE GENOMIC DNA]</scope>
    <source>
        <strain evidence="8 11">JCM 16367</strain>
    </source>
</reference>
<accession>A0A7I7PHJ9</accession>
<comment type="similarity">
    <text evidence="2">Belongs to the acyl-CoA dehydrogenase family.</text>
</comment>
<protein>
    <submittedName>
        <fullName evidence="8">Acyl-CoA dehydrogenase</fullName>
    </submittedName>
</protein>
<proteinExistence type="inferred from homology"/>
<keyword evidence="4" id="KW-0274">FAD</keyword>
<comment type="cofactor">
    <cofactor evidence="1">
        <name>FAD</name>
        <dbReference type="ChEBI" id="CHEBI:57692"/>
    </cofactor>
</comment>
<evidence type="ECO:0000313" key="9">
    <source>
        <dbReference type="EMBL" id="ORB14628.1"/>
    </source>
</evidence>
<evidence type="ECO:0000256" key="5">
    <source>
        <dbReference type="ARBA" id="ARBA00023002"/>
    </source>
</evidence>
<evidence type="ECO:0000313" key="8">
    <source>
        <dbReference type="EMBL" id="BBY08032.1"/>
    </source>
</evidence>
<dbReference type="EMBL" id="MVIC01000016">
    <property type="protein sequence ID" value="ORB14628.1"/>
    <property type="molecule type" value="Genomic_DNA"/>
</dbReference>
<feature type="domain" description="Acyl-CoA dehydrogenase/oxidase C-terminal" evidence="6">
    <location>
        <begin position="220"/>
        <end position="359"/>
    </location>
</feature>